<keyword evidence="2" id="KW-1185">Reference proteome</keyword>
<dbReference type="HOGENOM" id="CLU_2656153_0_0_1"/>
<dbReference type="Proteomes" id="UP000011668">
    <property type="component" value="Unassembled WGS sequence"/>
</dbReference>
<sequence length="76" mass="8572">MINTFVLKLSHQTARAMVAAGNGGPQVQVAELLFHRDSRLHCPDYPTSAWVMQPRGIKCLRARCLYVQPEKTHRGL</sequence>
<evidence type="ECO:0000313" key="2">
    <source>
        <dbReference type="Proteomes" id="UP000011668"/>
    </source>
</evidence>
<dbReference type="EMBL" id="AFRT01002388">
    <property type="protein sequence ID" value="ELU37917.1"/>
    <property type="molecule type" value="Genomic_DNA"/>
</dbReference>
<dbReference type="AlphaFoldDB" id="L8WMC2"/>
<gene>
    <name evidence="1" type="ORF">AG1IA_08050</name>
</gene>
<organism evidence="1 2">
    <name type="scientific">Thanatephorus cucumeris (strain AG1-IA)</name>
    <name type="common">Rice sheath blight fungus</name>
    <name type="synonym">Rhizoctonia solani</name>
    <dbReference type="NCBI Taxonomy" id="983506"/>
    <lineage>
        <taxon>Eukaryota</taxon>
        <taxon>Fungi</taxon>
        <taxon>Dikarya</taxon>
        <taxon>Basidiomycota</taxon>
        <taxon>Agaricomycotina</taxon>
        <taxon>Agaricomycetes</taxon>
        <taxon>Cantharellales</taxon>
        <taxon>Ceratobasidiaceae</taxon>
        <taxon>Rhizoctonia</taxon>
        <taxon>Rhizoctonia solani AG-1</taxon>
    </lineage>
</organism>
<proteinExistence type="predicted"/>
<accession>L8WMC2</accession>
<evidence type="ECO:0000313" key="1">
    <source>
        <dbReference type="EMBL" id="ELU37917.1"/>
    </source>
</evidence>
<name>L8WMC2_THACA</name>
<protein>
    <submittedName>
        <fullName evidence="1">Uncharacterized protein</fullName>
    </submittedName>
</protein>
<reference evidence="1 2" key="1">
    <citation type="journal article" date="2013" name="Nat. Commun.">
        <title>The evolution and pathogenic mechanisms of the rice sheath blight pathogen.</title>
        <authorList>
            <person name="Zheng A."/>
            <person name="Lin R."/>
            <person name="Xu L."/>
            <person name="Qin P."/>
            <person name="Tang C."/>
            <person name="Ai P."/>
            <person name="Zhang D."/>
            <person name="Liu Y."/>
            <person name="Sun Z."/>
            <person name="Feng H."/>
            <person name="Wang Y."/>
            <person name="Chen Y."/>
            <person name="Liang X."/>
            <person name="Fu R."/>
            <person name="Li Q."/>
            <person name="Zhang J."/>
            <person name="Yu X."/>
            <person name="Xie Z."/>
            <person name="Ding L."/>
            <person name="Guan P."/>
            <person name="Tang J."/>
            <person name="Liang Y."/>
            <person name="Wang S."/>
            <person name="Deng Q."/>
            <person name="Li S."/>
            <person name="Zhu J."/>
            <person name="Wang L."/>
            <person name="Liu H."/>
            <person name="Li P."/>
        </authorList>
    </citation>
    <scope>NUCLEOTIDE SEQUENCE [LARGE SCALE GENOMIC DNA]</scope>
    <source>
        <strain evidence="2">AG-1 IA</strain>
    </source>
</reference>
<comment type="caution">
    <text evidence="1">The sequence shown here is derived from an EMBL/GenBank/DDBJ whole genome shotgun (WGS) entry which is preliminary data.</text>
</comment>